<evidence type="ECO:0000256" key="4">
    <source>
        <dbReference type="SAM" id="MobiDB-lite"/>
    </source>
</evidence>
<accession>A0A0M0K273</accession>
<comment type="caution">
    <text evidence="5">The sequence shown here is derived from an EMBL/GenBank/DDBJ whole genome shotgun (WGS) entry which is preliminary data.</text>
</comment>
<dbReference type="PROSITE" id="PS50088">
    <property type="entry name" value="ANK_REPEAT"/>
    <property type="match status" value="2"/>
</dbReference>
<dbReference type="PANTHER" id="PTHR24171">
    <property type="entry name" value="ANKYRIN REPEAT DOMAIN-CONTAINING PROTEIN 39-RELATED"/>
    <property type="match status" value="1"/>
</dbReference>
<reference evidence="6" key="1">
    <citation type="journal article" date="2015" name="PLoS Genet.">
        <title>Genome Sequence and Transcriptome Analyses of Chrysochromulina tobin: Metabolic Tools for Enhanced Algal Fitness in the Prominent Order Prymnesiales (Haptophyceae).</title>
        <authorList>
            <person name="Hovde B.T."/>
            <person name="Deodato C.R."/>
            <person name="Hunsperger H.M."/>
            <person name="Ryken S.A."/>
            <person name="Yost W."/>
            <person name="Jha R.K."/>
            <person name="Patterson J."/>
            <person name="Monnat R.J. Jr."/>
            <person name="Barlow S.B."/>
            <person name="Starkenburg S.R."/>
            <person name="Cattolico R.A."/>
        </authorList>
    </citation>
    <scope>NUCLEOTIDE SEQUENCE</scope>
    <source>
        <strain evidence="6">CCMP291</strain>
    </source>
</reference>
<organism evidence="5 6">
    <name type="scientific">Chrysochromulina tobinii</name>
    <dbReference type="NCBI Taxonomy" id="1460289"/>
    <lineage>
        <taxon>Eukaryota</taxon>
        <taxon>Haptista</taxon>
        <taxon>Haptophyta</taxon>
        <taxon>Prymnesiophyceae</taxon>
        <taxon>Prymnesiales</taxon>
        <taxon>Chrysochromulinaceae</taxon>
        <taxon>Chrysochromulina</taxon>
    </lineage>
</organism>
<protein>
    <submittedName>
        <fullName evidence="5">Ankyrin repeat-containing protein</fullName>
    </submittedName>
</protein>
<gene>
    <name evidence="5" type="ORF">Ctob_006519</name>
</gene>
<evidence type="ECO:0000313" key="6">
    <source>
        <dbReference type="Proteomes" id="UP000037460"/>
    </source>
</evidence>
<keyword evidence="1" id="KW-0677">Repeat</keyword>
<dbReference type="InterPro" id="IPR002110">
    <property type="entry name" value="Ankyrin_rpt"/>
</dbReference>
<dbReference type="InterPro" id="IPR036770">
    <property type="entry name" value="Ankyrin_rpt-contain_sf"/>
</dbReference>
<dbReference type="OrthoDB" id="21416at2759"/>
<dbReference type="Proteomes" id="UP000037460">
    <property type="component" value="Unassembled WGS sequence"/>
</dbReference>
<feature type="region of interest" description="Disordered" evidence="4">
    <location>
        <begin position="523"/>
        <end position="563"/>
    </location>
</feature>
<keyword evidence="2 3" id="KW-0040">ANK repeat</keyword>
<feature type="repeat" description="ANK" evidence="3">
    <location>
        <begin position="163"/>
        <end position="195"/>
    </location>
</feature>
<sequence length="563" mass="59976">MNVSARALVSEGIDHALLDAMRKINMAQPGLVAKQLHAELLKQDEQRWGHVTVGEVKRMYVKMAKAEVAEHAAEAGPFQHLMPSTSSMSRDLRTADEVARDLFADPISRDSERMKVSRPGLAARGTTLHKGDRLGTAAERGDTQQIIKLLKKGVDPNFQNAASGVTPLGVACERGHVGAIKALLDAKADPEVATKEGYRPLHIAVQFGKLDVVKLLCERRADVHAHCPHQDTLPLMLATNFNFVDVIKTLLAHKADPNCRSKQRGLTPLHFAFSARAVVALVAAHADVDAQDNKALKTALHAVAADGGSAEACVALLSCGASAIAADHRGERPTERALRTGGKVATQCAHAVIGYCELGTIIGNHARHLWNSNLSLLSIVDVAFLRRDMCVADKAKRLAMELGESTWTSPEMSSPEMSFHEIIDVAAAKLGLDQSTLGETLISKADACLVHLAALWLNPQNDATRVGGTVSLEEHLLARAALLPLEEILGAGAKKLSEMYEQAKSLPDDAKCEFGNSASKAAAAAGTPSHDAGHDGGTTRGLVRPMGLGEKVPAPPIHATEID</sequence>
<evidence type="ECO:0000256" key="1">
    <source>
        <dbReference type="ARBA" id="ARBA00022737"/>
    </source>
</evidence>
<evidence type="ECO:0000256" key="2">
    <source>
        <dbReference type="ARBA" id="ARBA00023043"/>
    </source>
</evidence>
<dbReference type="PROSITE" id="PS50297">
    <property type="entry name" value="ANK_REP_REGION"/>
    <property type="match status" value="2"/>
</dbReference>
<dbReference type="AlphaFoldDB" id="A0A0M0K273"/>
<evidence type="ECO:0000313" key="5">
    <source>
        <dbReference type="EMBL" id="KOO32702.1"/>
    </source>
</evidence>
<dbReference type="Pfam" id="PF12796">
    <property type="entry name" value="Ank_2"/>
    <property type="match status" value="2"/>
</dbReference>
<evidence type="ECO:0000256" key="3">
    <source>
        <dbReference type="PROSITE-ProRule" id="PRU00023"/>
    </source>
</evidence>
<dbReference type="SMART" id="SM00248">
    <property type="entry name" value="ANK"/>
    <property type="match status" value="6"/>
</dbReference>
<dbReference type="Gene3D" id="1.25.40.20">
    <property type="entry name" value="Ankyrin repeat-containing domain"/>
    <property type="match status" value="2"/>
</dbReference>
<keyword evidence="6" id="KW-1185">Reference proteome</keyword>
<dbReference type="SUPFAM" id="SSF48403">
    <property type="entry name" value="Ankyrin repeat"/>
    <property type="match status" value="1"/>
</dbReference>
<feature type="repeat" description="ANK" evidence="3">
    <location>
        <begin position="196"/>
        <end position="228"/>
    </location>
</feature>
<dbReference type="EMBL" id="JWZX01001702">
    <property type="protein sequence ID" value="KOO32702.1"/>
    <property type="molecule type" value="Genomic_DNA"/>
</dbReference>
<name>A0A0M0K273_9EUKA</name>
<proteinExistence type="predicted"/>